<name>A0AAD2HBX2_9AGAR</name>
<organism evidence="3 4">
    <name type="scientific">Mycena citricolor</name>
    <dbReference type="NCBI Taxonomy" id="2018698"/>
    <lineage>
        <taxon>Eukaryota</taxon>
        <taxon>Fungi</taxon>
        <taxon>Dikarya</taxon>
        <taxon>Basidiomycota</taxon>
        <taxon>Agaricomycotina</taxon>
        <taxon>Agaricomycetes</taxon>
        <taxon>Agaricomycetidae</taxon>
        <taxon>Agaricales</taxon>
        <taxon>Marasmiineae</taxon>
        <taxon>Mycenaceae</taxon>
        <taxon>Mycena</taxon>
    </lineage>
</organism>
<comment type="caution">
    <text evidence="3">The sequence shown here is derived from an EMBL/GenBank/DDBJ whole genome shotgun (WGS) entry which is preliminary data.</text>
</comment>
<evidence type="ECO:0000256" key="1">
    <source>
        <dbReference type="SAM" id="MobiDB-lite"/>
    </source>
</evidence>
<reference evidence="3" key="1">
    <citation type="submission" date="2023-11" db="EMBL/GenBank/DDBJ databases">
        <authorList>
            <person name="De Vega J J."/>
            <person name="De Vega J J."/>
        </authorList>
    </citation>
    <scope>NUCLEOTIDE SEQUENCE</scope>
</reference>
<keyword evidence="4" id="KW-1185">Reference proteome</keyword>
<evidence type="ECO:0000313" key="2">
    <source>
        <dbReference type="EMBL" id="CAK5272457.1"/>
    </source>
</evidence>
<proteinExistence type="predicted"/>
<evidence type="ECO:0000313" key="4">
    <source>
        <dbReference type="Proteomes" id="UP001295794"/>
    </source>
</evidence>
<feature type="region of interest" description="Disordered" evidence="1">
    <location>
        <begin position="71"/>
        <end position="141"/>
    </location>
</feature>
<protein>
    <submittedName>
        <fullName evidence="3">Uncharacterized protein</fullName>
    </submittedName>
</protein>
<feature type="compositionally biased region" description="Polar residues" evidence="1">
    <location>
        <begin position="111"/>
        <end position="126"/>
    </location>
</feature>
<dbReference type="Proteomes" id="UP001295794">
    <property type="component" value="Unassembled WGS sequence"/>
</dbReference>
<evidence type="ECO:0000313" key="3">
    <source>
        <dbReference type="EMBL" id="CAK5272767.1"/>
    </source>
</evidence>
<dbReference type="EMBL" id="CAVNYO010000181">
    <property type="protein sequence ID" value="CAK5272457.1"/>
    <property type="molecule type" value="Genomic_DNA"/>
</dbReference>
<dbReference type="AlphaFoldDB" id="A0AAD2HBX2"/>
<sequence>MLHRRVSRLYVLLHHCERGVREGPPRTTCSSISPVRVFASMCTSRARRLFSSRRSRARATARAMNGLWGLPSASTSRDVPAPSPSVPPRAISSAGGGRRGRTSMSADIWPQTFTERFGSSSGSSQRYARYEGPNGTRSERGMSRLGSMIKRAFRTQPNVCSMETRFCARVRTRSSLSKGSCQRVNVVITSVLLVSPFLPCPRSRNRSLSCSRNPCGMVTLSG</sequence>
<dbReference type="EMBL" id="CAVNYO010000185">
    <property type="protein sequence ID" value="CAK5272767.1"/>
    <property type="molecule type" value="Genomic_DNA"/>
</dbReference>
<accession>A0AAD2HBX2</accession>
<gene>
    <name evidence="2" type="ORF">MYCIT1_LOCUS18107</name>
    <name evidence="3" type="ORF">MYCIT1_LOCUS18646</name>
</gene>